<reference evidence="1 2" key="1">
    <citation type="submission" date="2021-04" db="EMBL/GenBank/DDBJ databases">
        <title>Complete genome sequence of Stygiolobus sp. KN-1.</title>
        <authorList>
            <person name="Nakamura K."/>
            <person name="Sakai H."/>
            <person name="Kurosawa N."/>
        </authorList>
    </citation>
    <scope>NUCLEOTIDE SEQUENCE [LARGE SCALE GENOMIC DNA]</scope>
    <source>
        <strain evidence="1 2">KN-1</strain>
    </source>
</reference>
<evidence type="ECO:0000313" key="2">
    <source>
        <dbReference type="Proteomes" id="UP000825123"/>
    </source>
</evidence>
<keyword evidence="2" id="KW-1185">Reference proteome</keyword>
<sequence>MVEMSILICFFITIIQWLRVKISNAHTLMIAGIYHGFYEAPLKNLDK</sequence>
<accession>A0A8D5ZIL1</accession>
<organism evidence="1 2">
    <name type="scientific">Stygiolobus caldivivus</name>
    <dbReference type="NCBI Taxonomy" id="2824673"/>
    <lineage>
        <taxon>Archaea</taxon>
        <taxon>Thermoproteota</taxon>
        <taxon>Thermoprotei</taxon>
        <taxon>Sulfolobales</taxon>
        <taxon>Sulfolobaceae</taxon>
        <taxon>Stygiolobus</taxon>
    </lineage>
</organism>
<evidence type="ECO:0000313" key="1">
    <source>
        <dbReference type="EMBL" id="BCU69495.1"/>
    </source>
</evidence>
<proteinExistence type="predicted"/>
<protein>
    <submittedName>
        <fullName evidence="1">Uncharacterized protein</fullName>
    </submittedName>
</protein>
<gene>
    <name evidence="1" type="ORF">KN1_07920</name>
</gene>
<dbReference type="KEGG" id="csty:KN1_07920"/>
<dbReference type="AlphaFoldDB" id="A0A8D5ZIL1"/>
<dbReference type="EMBL" id="AP024597">
    <property type="protein sequence ID" value="BCU69495.1"/>
    <property type="molecule type" value="Genomic_DNA"/>
</dbReference>
<dbReference type="Proteomes" id="UP000825123">
    <property type="component" value="Chromosome"/>
</dbReference>
<name>A0A8D5ZIL1_9CREN</name>